<reference evidence="4 5" key="1">
    <citation type="submission" date="2019-10" db="EMBL/GenBank/DDBJ databases">
        <title>Genome diversity of Sutterella seckii.</title>
        <authorList>
            <person name="Chaplin A.V."/>
            <person name="Sokolova S.R."/>
            <person name="Mosin K.A."/>
            <person name="Ivanova E.L."/>
            <person name="Kochetkova T.O."/>
            <person name="Goltsov A.Y."/>
            <person name="Trofimov D.Y."/>
            <person name="Efimov B.A."/>
        </authorList>
    </citation>
    <scope>NUCLEOTIDE SEQUENCE [LARGE SCALE GENOMIC DNA]</scope>
    <source>
        <strain evidence="4 5">ASD3426</strain>
    </source>
</reference>
<accession>A0AAI9WLU5</accession>
<evidence type="ECO:0000259" key="3">
    <source>
        <dbReference type="Pfam" id="PF25800"/>
    </source>
</evidence>
<evidence type="ECO:0000313" key="4">
    <source>
        <dbReference type="EMBL" id="KAB7649532.1"/>
    </source>
</evidence>
<feature type="compositionally biased region" description="Basic and acidic residues" evidence="1">
    <location>
        <begin position="760"/>
        <end position="770"/>
    </location>
</feature>
<feature type="compositionally biased region" description="Low complexity" evidence="1">
    <location>
        <begin position="469"/>
        <end position="487"/>
    </location>
</feature>
<keyword evidence="2" id="KW-0732">Signal</keyword>
<keyword evidence="5" id="KW-1185">Reference proteome</keyword>
<feature type="compositionally biased region" description="Acidic residues" evidence="1">
    <location>
        <begin position="703"/>
        <end position="713"/>
    </location>
</feature>
<gene>
    <name evidence="4" type="ORF">GBM96_11235</name>
</gene>
<feature type="signal peptide" evidence="2">
    <location>
        <begin position="1"/>
        <end position="25"/>
    </location>
</feature>
<sequence>MSSMSNPISVLVAAILAAAASAAGAVSLGDLNIQSIPGQPLDATLEVKDVDLTISPLLVRVAPPATYLREGVQWPQEALDLRMARLSGEPSTVRVRVTGTQSLNAGFPLLIELNAGGNVTVREYRIERTNGSFNVVALAEEAARTKAPAEAVSEKTAPAPEEKSAAAGNAPASVPESTPQVTPPAAEKAKPEETVQKTQKPRRRIGRAAPLVVREYVALNGFNPNESFRVQRDMTLWSIAKLYWPSYPGALLEQVAVALTDKNPRAFVEGDPSRIVVGELLQSPAQDEVFAIDALQAFRKVHGEAVEVPGPTQNLIDAQKASRAGAAEVAAAQLAASARGEKPEAVADAGRKAFAQWQAETSDLEEARGDSAAAAPNMPEKAPSAEGEGLQSKDGVQKDASMLTPAPESQKAGAASEPQSAGESAEAQKTEEPLKRAATEAAASAPAAEEAPQKAEEKTAQPSESALPADAGKAAEESSSGPAGASKTSWGALAALVIAILGGLLWWRRREGDHPDPDHDDHGPKKEGTIAIQRNVPPTSEAQLKAVDATIDEAVKNGTTAGAMGAGAMAYAAAQMEADRKAGEGSGSSGSEESGSADQSTENTSEKEEDMLSSFEEALKTPMEIKPQAPETQEAPAREADALPTEPLQNPVTSRPAPADQPWLAPDDAELPPLESSEVESAEEIGKRYQGELPPAIQKVDLSLDDMKEEDSSEGMKPARKPFAIPEPSQGYVPPLMSEPVPDAQPEEKTQKEAAAAEGVRPEAEPKPEPILEPVEPQPVVQPDKQEAQQEAIDAKLSLAGSFIGLGATNEARELLEEVKKSGSDRQRERAIQLLERLGSAKA</sequence>
<name>A0AAI9WLU5_9BURK</name>
<dbReference type="Proteomes" id="UP000469462">
    <property type="component" value="Unassembled WGS sequence"/>
</dbReference>
<comment type="caution">
    <text evidence="4">The sequence shown here is derived from an EMBL/GenBank/DDBJ whole genome shotgun (WGS) entry which is preliminary data.</text>
</comment>
<protein>
    <submittedName>
        <fullName evidence="4">Fimbrial protein FimV</fullName>
    </submittedName>
</protein>
<dbReference type="AlphaFoldDB" id="A0AAI9WLU5"/>
<dbReference type="RefSeq" id="WP_139688777.1">
    <property type="nucleotide sequence ID" value="NZ_WEHW01000079.1"/>
</dbReference>
<feature type="region of interest" description="Disordered" evidence="1">
    <location>
        <begin position="360"/>
        <end position="487"/>
    </location>
</feature>
<evidence type="ECO:0000256" key="1">
    <source>
        <dbReference type="SAM" id="MobiDB-lite"/>
    </source>
</evidence>
<dbReference type="EMBL" id="WEHW01000079">
    <property type="protein sequence ID" value="KAB7649532.1"/>
    <property type="molecule type" value="Genomic_DNA"/>
</dbReference>
<organism evidence="4 5">
    <name type="scientific">Sutterella seckii</name>
    <dbReference type="NCBI Taxonomy" id="1944635"/>
    <lineage>
        <taxon>Bacteria</taxon>
        <taxon>Pseudomonadati</taxon>
        <taxon>Pseudomonadota</taxon>
        <taxon>Betaproteobacteria</taxon>
        <taxon>Burkholderiales</taxon>
        <taxon>Sutterellaceae</taxon>
        <taxon>Sutterella</taxon>
    </lineage>
</organism>
<feature type="compositionally biased region" description="Basic and acidic residues" evidence="1">
    <location>
        <begin position="509"/>
        <end position="528"/>
    </location>
</feature>
<dbReference type="Pfam" id="PF25800">
    <property type="entry name" value="FimV_N"/>
    <property type="match status" value="1"/>
</dbReference>
<feature type="compositionally biased region" description="Low complexity" evidence="1">
    <location>
        <begin position="772"/>
        <end position="783"/>
    </location>
</feature>
<feature type="region of interest" description="Disordered" evidence="1">
    <location>
        <begin position="144"/>
        <end position="204"/>
    </location>
</feature>
<evidence type="ECO:0000313" key="5">
    <source>
        <dbReference type="Proteomes" id="UP000469462"/>
    </source>
</evidence>
<proteinExistence type="predicted"/>
<feature type="chain" id="PRO_5042483927" evidence="2">
    <location>
        <begin position="26"/>
        <end position="843"/>
    </location>
</feature>
<dbReference type="Gene3D" id="1.20.58.2200">
    <property type="match status" value="1"/>
</dbReference>
<dbReference type="NCBIfam" id="TIGR03504">
    <property type="entry name" value="FimV_Cterm"/>
    <property type="match status" value="1"/>
</dbReference>
<dbReference type="InterPro" id="IPR038440">
    <property type="entry name" value="FimV_C_sf"/>
</dbReference>
<dbReference type="InterPro" id="IPR020011">
    <property type="entry name" value="FimV_C"/>
</dbReference>
<evidence type="ECO:0000256" key="2">
    <source>
        <dbReference type="SAM" id="SignalP"/>
    </source>
</evidence>
<dbReference type="InterPro" id="IPR057840">
    <property type="entry name" value="FimV_N"/>
</dbReference>
<feature type="region of interest" description="Disordered" evidence="1">
    <location>
        <begin position="576"/>
        <end position="791"/>
    </location>
</feature>
<feature type="compositionally biased region" description="Low complexity" evidence="1">
    <location>
        <begin position="439"/>
        <end position="450"/>
    </location>
</feature>
<feature type="region of interest" description="Disordered" evidence="1">
    <location>
        <begin position="509"/>
        <end position="541"/>
    </location>
</feature>
<feature type="compositionally biased region" description="Basic and acidic residues" evidence="1">
    <location>
        <begin position="426"/>
        <end position="438"/>
    </location>
</feature>
<feature type="domain" description="FimV N-terminal" evidence="3">
    <location>
        <begin position="27"/>
        <end position="126"/>
    </location>
</feature>